<protein>
    <submittedName>
        <fullName evidence="3">PH domain-containing protein</fullName>
    </submittedName>
</protein>
<proteinExistence type="predicted"/>
<keyword evidence="1" id="KW-0472">Membrane</keyword>
<dbReference type="RefSeq" id="WP_066054879.1">
    <property type="nucleotide sequence ID" value="NZ_JBHUNF010000001.1"/>
</dbReference>
<evidence type="ECO:0000313" key="4">
    <source>
        <dbReference type="Proteomes" id="UP001597453"/>
    </source>
</evidence>
<dbReference type="Pfam" id="PF03703">
    <property type="entry name" value="bPH_2"/>
    <property type="match status" value="1"/>
</dbReference>
<keyword evidence="1" id="KW-1133">Transmembrane helix</keyword>
<name>A0ABW5RFY2_9MICO</name>
<keyword evidence="1" id="KW-0812">Transmembrane</keyword>
<evidence type="ECO:0000313" key="3">
    <source>
        <dbReference type="EMBL" id="MFD2673983.1"/>
    </source>
</evidence>
<dbReference type="EMBL" id="JBHUNF010000001">
    <property type="protein sequence ID" value="MFD2673983.1"/>
    <property type="molecule type" value="Genomic_DNA"/>
</dbReference>
<evidence type="ECO:0000256" key="1">
    <source>
        <dbReference type="SAM" id="Phobius"/>
    </source>
</evidence>
<accession>A0ABW5RFY2</accession>
<feature type="transmembrane region" description="Helical" evidence="1">
    <location>
        <begin position="25"/>
        <end position="45"/>
    </location>
</feature>
<gene>
    <name evidence="3" type="ORF">ACFSUQ_01500</name>
</gene>
<comment type="caution">
    <text evidence="3">The sequence shown here is derived from an EMBL/GenBank/DDBJ whole genome shotgun (WGS) entry which is preliminary data.</text>
</comment>
<reference evidence="4" key="1">
    <citation type="journal article" date="2019" name="Int. J. Syst. Evol. Microbiol.">
        <title>The Global Catalogue of Microorganisms (GCM) 10K type strain sequencing project: providing services to taxonomists for standard genome sequencing and annotation.</title>
        <authorList>
            <consortium name="The Broad Institute Genomics Platform"/>
            <consortium name="The Broad Institute Genome Sequencing Center for Infectious Disease"/>
            <person name="Wu L."/>
            <person name="Ma J."/>
        </authorList>
    </citation>
    <scope>NUCLEOTIDE SEQUENCE [LARGE SCALE GENOMIC DNA]</scope>
    <source>
        <strain evidence="4">TISTR 1511</strain>
    </source>
</reference>
<keyword evidence="4" id="KW-1185">Reference proteome</keyword>
<sequence length="168" mass="18955">MALPKRLLGADEHIVFHLRTHIKRILGWLLLGVLLIAAAIAGSIFMPKEAQPIGNYIVWGLCVVLLVPVVIVPWLNWLTNTYTITDRRIITRTGIFNKRGHDIPLSRISNVSYDRSLVDRMFRCGTLILETSAENPVHLDDIPRIEQVHVRMTELLFNAGQGGNRTDA</sequence>
<organism evidence="3 4">
    <name type="scientific">Gulosibacter bifidus</name>
    <dbReference type="NCBI Taxonomy" id="272239"/>
    <lineage>
        <taxon>Bacteria</taxon>
        <taxon>Bacillati</taxon>
        <taxon>Actinomycetota</taxon>
        <taxon>Actinomycetes</taxon>
        <taxon>Micrococcales</taxon>
        <taxon>Microbacteriaceae</taxon>
        <taxon>Gulosibacter</taxon>
    </lineage>
</organism>
<dbReference type="InterPro" id="IPR005182">
    <property type="entry name" value="YdbS-like_PH"/>
</dbReference>
<feature type="transmembrane region" description="Helical" evidence="1">
    <location>
        <begin position="57"/>
        <end position="78"/>
    </location>
</feature>
<feature type="domain" description="YdbS-like PH" evidence="2">
    <location>
        <begin position="77"/>
        <end position="148"/>
    </location>
</feature>
<evidence type="ECO:0000259" key="2">
    <source>
        <dbReference type="Pfam" id="PF03703"/>
    </source>
</evidence>
<dbReference type="Proteomes" id="UP001597453">
    <property type="component" value="Unassembled WGS sequence"/>
</dbReference>
<dbReference type="PANTHER" id="PTHR37938:SF1">
    <property type="entry name" value="BLL0215 PROTEIN"/>
    <property type="match status" value="1"/>
</dbReference>
<dbReference type="PANTHER" id="PTHR37938">
    <property type="entry name" value="BLL0215 PROTEIN"/>
    <property type="match status" value="1"/>
</dbReference>